<protein>
    <submittedName>
        <fullName evidence="2">Uncharacterized protein</fullName>
    </submittedName>
</protein>
<name>A0A7C3V2U6_9BACT</name>
<sequence>MTKENSRAPRGRKLEIKVIPPACLDMTLAEIARLLGNGPLLWPGGMGRSQGLKFVDYDLKKKRGRKPKAQGITPLGQASGSSRKPSS</sequence>
<reference evidence="2" key="1">
    <citation type="journal article" date="2020" name="mSystems">
        <title>Genome- and Community-Level Interaction Insights into Carbon Utilization and Element Cycling Functions of Hydrothermarchaeota in Hydrothermal Sediment.</title>
        <authorList>
            <person name="Zhou Z."/>
            <person name="Liu Y."/>
            <person name="Xu W."/>
            <person name="Pan J."/>
            <person name="Luo Z.H."/>
            <person name="Li M."/>
        </authorList>
    </citation>
    <scope>NUCLEOTIDE SEQUENCE [LARGE SCALE GENOMIC DNA]</scope>
    <source>
        <strain evidence="2">SpSt-897</strain>
    </source>
</reference>
<proteinExistence type="predicted"/>
<evidence type="ECO:0000256" key="1">
    <source>
        <dbReference type="SAM" id="MobiDB-lite"/>
    </source>
</evidence>
<comment type="caution">
    <text evidence="2">The sequence shown here is derived from an EMBL/GenBank/DDBJ whole genome shotgun (WGS) entry which is preliminary data.</text>
</comment>
<gene>
    <name evidence="2" type="ORF">ENW96_05560</name>
</gene>
<evidence type="ECO:0000313" key="2">
    <source>
        <dbReference type="EMBL" id="HGF33842.1"/>
    </source>
</evidence>
<organism evidence="2">
    <name type="scientific">Desulfobacca acetoxidans</name>
    <dbReference type="NCBI Taxonomy" id="60893"/>
    <lineage>
        <taxon>Bacteria</taxon>
        <taxon>Pseudomonadati</taxon>
        <taxon>Thermodesulfobacteriota</taxon>
        <taxon>Desulfobaccia</taxon>
        <taxon>Desulfobaccales</taxon>
        <taxon>Desulfobaccaceae</taxon>
        <taxon>Desulfobacca</taxon>
    </lineage>
</organism>
<accession>A0A7C3V2U6</accession>
<feature type="compositionally biased region" description="Polar residues" evidence="1">
    <location>
        <begin position="76"/>
        <end position="87"/>
    </location>
</feature>
<feature type="region of interest" description="Disordered" evidence="1">
    <location>
        <begin position="63"/>
        <end position="87"/>
    </location>
</feature>
<dbReference type="AlphaFoldDB" id="A0A7C3V2U6"/>
<dbReference type="EMBL" id="DTMF01000144">
    <property type="protein sequence ID" value="HGF33842.1"/>
    <property type="molecule type" value="Genomic_DNA"/>
</dbReference>